<reference evidence="2 3" key="1">
    <citation type="journal article" date="2023" name="Plants (Basel)">
        <title>Bridging the Gap: Combining Genomics and Transcriptomics Approaches to Understand Stylosanthes scabra, an Orphan Legume from the Brazilian Caatinga.</title>
        <authorList>
            <person name="Ferreira-Neto J.R.C."/>
            <person name="da Silva M.D."/>
            <person name="Binneck E."/>
            <person name="de Melo N.F."/>
            <person name="da Silva R.H."/>
            <person name="de Melo A.L.T.M."/>
            <person name="Pandolfi V."/>
            <person name="Bustamante F.O."/>
            <person name="Brasileiro-Vidal A.C."/>
            <person name="Benko-Iseppon A.M."/>
        </authorList>
    </citation>
    <scope>NUCLEOTIDE SEQUENCE [LARGE SCALE GENOMIC DNA]</scope>
    <source>
        <tissue evidence="2">Leaves</tissue>
    </source>
</reference>
<organism evidence="2 3">
    <name type="scientific">Stylosanthes scabra</name>
    <dbReference type="NCBI Taxonomy" id="79078"/>
    <lineage>
        <taxon>Eukaryota</taxon>
        <taxon>Viridiplantae</taxon>
        <taxon>Streptophyta</taxon>
        <taxon>Embryophyta</taxon>
        <taxon>Tracheophyta</taxon>
        <taxon>Spermatophyta</taxon>
        <taxon>Magnoliopsida</taxon>
        <taxon>eudicotyledons</taxon>
        <taxon>Gunneridae</taxon>
        <taxon>Pentapetalae</taxon>
        <taxon>rosids</taxon>
        <taxon>fabids</taxon>
        <taxon>Fabales</taxon>
        <taxon>Fabaceae</taxon>
        <taxon>Papilionoideae</taxon>
        <taxon>50 kb inversion clade</taxon>
        <taxon>dalbergioids sensu lato</taxon>
        <taxon>Dalbergieae</taxon>
        <taxon>Pterocarpus clade</taxon>
        <taxon>Stylosanthes</taxon>
    </lineage>
</organism>
<feature type="non-terminal residue" evidence="2">
    <location>
        <position position="260"/>
    </location>
</feature>
<comment type="caution">
    <text evidence="2">The sequence shown here is derived from an EMBL/GenBank/DDBJ whole genome shotgun (WGS) entry which is preliminary data.</text>
</comment>
<dbReference type="Proteomes" id="UP001341840">
    <property type="component" value="Unassembled WGS sequence"/>
</dbReference>
<evidence type="ECO:0000313" key="3">
    <source>
        <dbReference type="Proteomes" id="UP001341840"/>
    </source>
</evidence>
<evidence type="ECO:0008006" key="4">
    <source>
        <dbReference type="Google" id="ProtNLM"/>
    </source>
</evidence>
<keyword evidence="3" id="KW-1185">Reference proteome</keyword>
<evidence type="ECO:0000313" key="2">
    <source>
        <dbReference type="EMBL" id="MED6212619.1"/>
    </source>
</evidence>
<name>A0ABU6YRJ8_9FABA</name>
<proteinExistence type="predicted"/>
<protein>
    <recommendedName>
        <fullName evidence="4">Retrotransposon gag domain-containing protein</fullName>
    </recommendedName>
</protein>
<sequence>MAAVMRDTAAATNRAVDQMNLNGNPNNNVPEDEGSRRWNDLYKHNGCQLSNMLSLPVICSKEKPNTGGQESIVFYNGIMLGTMSVDEYARKFEDLCHFSRVCQGALEQFAEWKYARFEDGLREEILNTIGPMEIRSFAELVNKCRLAEQCSRKWANARSTHREQPRHNFNQNLAPQGWNFKNNGQFQVNVESIMEIDHVTLELGYAISVVEKVKWPGIVQQKGKERLLPDPRQIVLKLSNKEKCLLWKQRISRPPIPSSK</sequence>
<gene>
    <name evidence="2" type="ORF">PIB30_085229</name>
</gene>
<feature type="region of interest" description="Disordered" evidence="1">
    <location>
        <begin position="14"/>
        <end position="35"/>
    </location>
</feature>
<dbReference type="EMBL" id="JASCZI010243068">
    <property type="protein sequence ID" value="MED6212619.1"/>
    <property type="molecule type" value="Genomic_DNA"/>
</dbReference>
<accession>A0ABU6YRJ8</accession>
<evidence type="ECO:0000256" key="1">
    <source>
        <dbReference type="SAM" id="MobiDB-lite"/>
    </source>
</evidence>